<evidence type="ECO:0000256" key="2">
    <source>
        <dbReference type="ARBA" id="ARBA00004173"/>
    </source>
</evidence>
<keyword evidence="5" id="KW-0820">tRNA-binding</keyword>
<organism evidence="15 16">
    <name type="scientific">Frieseomelitta varia</name>
    <dbReference type="NCBI Taxonomy" id="561572"/>
    <lineage>
        <taxon>Eukaryota</taxon>
        <taxon>Metazoa</taxon>
        <taxon>Ecdysozoa</taxon>
        <taxon>Arthropoda</taxon>
        <taxon>Hexapoda</taxon>
        <taxon>Insecta</taxon>
        <taxon>Pterygota</taxon>
        <taxon>Neoptera</taxon>
        <taxon>Endopterygota</taxon>
        <taxon>Hymenoptera</taxon>
        <taxon>Apocrita</taxon>
        <taxon>Aculeata</taxon>
        <taxon>Apoidea</taxon>
        <taxon>Anthophila</taxon>
        <taxon>Apidae</taxon>
        <taxon>Frieseomelitta</taxon>
    </lineage>
</organism>
<evidence type="ECO:0000256" key="12">
    <source>
        <dbReference type="ARBA" id="ARBA00049564"/>
    </source>
</evidence>
<dbReference type="GO" id="GO:0061708">
    <property type="term" value="F:tRNA-5-taurinomethyluridine 2-sulfurtransferase"/>
    <property type="evidence" value="ECO:0007669"/>
    <property type="project" value="UniProtKB-EC"/>
</dbReference>
<evidence type="ECO:0000256" key="3">
    <source>
        <dbReference type="ARBA" id="ARBA00006191"/>
    </source>
</evidence>
<keyword evidence="11" id="KW-1015">Disulfide bond</keyword>
<dbReference type="GO" id="GO:0005739">
    <property type="term" value="C:mitochondrion"/>
    <property type="evidence" value="ECO:0007669"/>
    <property type="project" value="UniProtKB-SubCell"/>
</dbReference>
<dbReference type="Pfam" id="PF20258">
    <property type="entry name" value="tRNA_Me_trans_C"/>
    <property type="match status" value="1"/>
</dbReference>
<comment type="subcellular location">
    <subcellularLocation>
        <location evidence="2">Mitochondrion</location>
    </subcellularLocation>
</comment>
<evidence type="ECO:0000259" key="13">
    <source>
        <dbReference type="Pfam" id="PF20258"/>
    </source>
</evidence>
<dbReference type="Gene3D" id="3.40.50.620">
    <property type="entry name" value="HUPs"/>
    <property type="match status" value="1"/>
</dbReference>
<evidence type="ECO:0000256" key="5">
    <source>
        <dbReference type="ARBA" id="ARBA00022555"/>
    </source>
</evidence>
<keyword evidence="10" id="KW-0694">RNA-binding</keyword>
<comment type="function">
    <text evidence="1">Catalyzes the 2-thiolation of uridine at the wobble position (U34) of mitochondrial tRNA(Lys), tRNA(Glu) and tRNA(Gln). Required for the formation of 5-taurinomethyl-2-thiouridine (tm5s2U) of mitochondrial tRNA(Lys), tRNA(Glu), and tRNA(Gln) at the wobble position. ATP is required to activate the C2 atom of the wobble base.</text>
</comment>
<dbReference type="GO" id="GO:0000049">
    <property type="term" value="F:tRNA binding"/>
    <property type="evidence" value="ECO:0007669"/>
    <property type="project" value="UniProtKB-KW"/>
</dbReference>
<comment type="caution">
    <text evidence="15">The sequence shown here is derived from an EMBL/GenBank/DDBJ whole genome shotgun (WGS) entry which is preliminary data.</text>
</comment>
<dbReference type="FunFam" id="2.30.30.280:FF:000001">
    <property type="entry name" value="tRNA-specific 2-thiouridylase MnmA"/>
    <property type="match status" value="1"/>
</dbReference>
<dbReference type="SUPFAM" id="SSF52402">
    <property type="entry name" value="Adenine nucleotide alpha hydrolases-like"/>
    <property type="match status" value="1"/>
</dbReference>
<dbReference type="Gene3D" id="2.30.30.280">
    <property type="entry name" value="Adenine nucleotide alpha hydrolases-like domains"/>
    <property type="match status" value="1"/>
</dbReference>
<feature type="domain" description="tRNA-specific 2-thiouridylase MnmA-like central" evidence="14">
    <location>
        <begin position="219"/>
        <end position="282"/>
    </location>
</feature>
<dbReference type="PANTHER" id="PTHR11933">
    <property type="entry name" value="TRNA 5-METHYLAMINOMETHYL-2-THIOURIDYLATE -METHYLTRANSFERASE"/>
    <property type="match status" value="1"/>
</dbReference>
<evidence type="ECO:0000259" key="14">
    <source>
        <dbReference type="Pfam" id="PF20259"/>
    </source>
</evidence>
<protein>
    <recommendedName>
        <fullName evidence="4">tRNA-5-taurinomethyluridine 2-sulfurtransferase</fullName>
        <ecNumber evidence="4">2.8.1.14</ecNumber>
    </recommendedName>
</protein>
<dbReference type="GO" id="GO:0002143">
    <property type="term" value="P:tRNA wobble position uridine thiolation"/>
    <property type="evidence" value="ECO:0007669"/>
    <property type="project" value="TreeGrafter"/>
</dbReference>
<dbReference type="InterPro" id="IPR014729">
    <property type="entry name" value="Rossmann-like_a/b/a_fold"/>
</dbReference>
<dbReference type="FunFam" id="3.40.50.620:FF:000104">
    <property type="entry name" value="Mitochondrial tRNA-specific 2-thiouridylase 1"/>
    <property type="match status" value="1"/>
</dbReference>
<dbReference type="Pfam" id="PF03054">
    <property type="entry name" value="tRNA_Me_trans"/>
    <property type="match status" value="1"/>
</dbReference>
<evidence type="ECO:0000256" key="11">
    <source>
        <dbReference type="ARBA" id="ARBA00023157"/>
    </source>
</evidence>
<comment type="similarity">
    <text evidence="3">Belongs to the MnmA/TRMU family.</text>
</comment>
<feature type="domain" description="tRNA-specific 2-thiouridylase MnmA-like C-terminal" evidence="13">
    <location>
        <begin position="294"/>
        <end position="371"/>
    </location>
</feature>
<keyword evidence="6" id="KW-0808">Transferase</keyword>
<name>A0A833RZ50_9HYME</name>
<dbReference type="InterPro" id="IPR004506">
    <property type="entry name" value="MnmA-like"/>
</dbReference>
<proteinExistence type="inferred from homology"/>
<keyword evidence="7" id="KW-0819">tRNA processing</keyword>
<dbReference type="EC" id="2.8.1.14" evidence="4"/>
<dbReference type="HAMAP" id="MF_00144">
    <property type="entry name" value="tRNA_thiouridyl_MnmA"/>
    <property type="match status" value="1"/>
</dbReference>
<evidence type="ECO:0000313" key="15">
    <source>
        <dbReference type="EMBL" id="KAF3424817.1"/>
    </source>
</evidence>
<comment type="catalytic activity">
    <reaction evidence="12">
        <text>5-taurinomethyluridine(34) in tRNA + S-sulfanyl-L-cysteinyl-[protein] + AH2 + ATP = 5-taurinomethyl-2-thiouridine(34) in tRNA + L-cysteinyl-[protein] + A + AMP + diphosphate + H(+)</text>
        <dbReference type="Rhea" id="RHEA:47040"/>
        <dbReference type="Rhea" id="RHEA-COMP:10131"/>
        <dbReference type="Rhea" id="RHEA-COMP:11726"/>
        <dbReference type="Rhea" id="RHEA-COMP:11732"/>
        <dbReference type="Rhea" id="RHEA-COMP:11733"/>
        <dbReference type="ChEBI" id="CHEBI:13193"/>
        <dbReference type="ChEBI" id="CHEBI:15378"/>
        <dbReference type="ChEBI" id="CHEBI:17499"/>
        <dbReference type="ChEBI" id="CHEBI:29950"/>
        <dbReference type="ChEBI" id="CHEBI:30616"/>
        <dbReference type="ChEBI" id="CHEBI:33019"/>
        <dbReference type="ChEBI" id="CHEBI:61963"/>
        <dbReference type="ChEBI" id="CHEBI:87171"/>
        <dbReference type="ChEBI" id="CHEBI:87172"/>
        <dbReference type="ChEBI" id="CHEBI:456215"/>
        <dbReference type="EC" id="2.8.1.14"/>
    </reaction>
</comment>
<dbReference type="EMBL" id="WNWW01000442">
    <property type="protein sequence ID" value="KAF3424817.1"/>
    <property type="molecule type" value="Genomic_DNA"/>
</dbReference>
<evidence type="ECO:0000313" key="16">
    <source>
        <dbReference type="Proteomes" id="UP000655588"/>
    </source>
</evidence>
<reference evidence="15" key="1">
    <citation type="submission" date="2019-11" db="EMBL/GenBank/DDBJ databases">
        <title>The nuclear and mitochondrial genomes of Frieseomelitta varia - a highly eusocial stingless bee (Meliponini) with a permanently sterile worker caste.</title>
        <authorList>
            <person name="Freitas F.C.P."/>
            <person name="Lourenco A.P."/>
            <person name="Nunes F.M.F."/>
            <person name="Paschoal A.R."/>
            <person name="Abreu F.C.P."/>
            <person name="Barbin F.O."/>
            <person name="Bataglia L."/>
            <person name="Cardoso-Junior C.A.M."/>
            <person name="Cervoni M.S."/>
            <person name="Silva S.R."/>
            <person name="Dalarmi F."/>
            <person name="Del Lama M.A."/>
            <person name="Depintor T.S."/>
            <person name="Ferreira K.M."/>
            <person name="Goria P.S."/>
            <person name="Jaskot M.C."/>
            <person name="Lago D.C."/>
            <person name="Luna-Lucena D."/>
            <person name="Moda L.M."/>
            <person name="Nascimento L."/>
            <person name="Pedrino M."/>
            <person name="Rabico F.O."/>
            <person name="Sanches F.C."/>
            <person name="Santos D.E."/>
            <person name="Santos C.G."/>
            <person name="Vieira J."/>
            <person name="Lopes T.F."/>
            <person name="Barchuk A.R."/>
            <person name="Hartfelder K."/>
            <person name="Simoes Z.L.P."/>
            <person name="Bitondi M.M.G."/>
            <person name="Pinheiro D.G."/>
        </authorList>
    </citation>
    <scope>NUCLEOTIDE SEQUENCE</scope>
    <source>
        <strain evidence="15">USP_RPSP 00005682</strain>
        <tissue evidence="15">Whole individual</tissue>
    </source>
</reference>
<dbReference type="Pfam" id="PF20259">
    <property type="entry name" value="tRNA_Me_trans_M"/>
    <property type="match status" value="1"/>
</dbReference>
<dbReference type="InterPro" id="IPR046885">
    <property type="entry name" value="MnmA-like_C"/>
</dbReference>
<evidence type="ECO:0000256" key="6">
    <source>
        <dbReference type="ARBA" id="ARBA00022679"/>
    </source>
</evidence>
<dbReference type="Gene3D" id="2.40.30.10">
    <property type="entry name" value="Translation factors"/>
    <property type="match status" value="1"/>
</dbReference>
<dbReference type="InterPro" id="IPR023382">
    <property type="entry name" value="MnmA-like_central_sf"/>
</dbReference>
<keyword evidence="9" id="KW-0067">ATP-binding</keyword>
<dbReference type="AlphaFoldDB" id="A0A833RZ50"/>
<gene>
    <name evidence="15" type="ORF">E2986_01959</name>
</gene>
<evidence type="ECO:0000256" key="9">
    <source>
        <dbReference type="ARBA" id="ARBA00022840"/>
    </source>
</evidence>
<evidence type="ECO:0000256" key="4">
    <source>
        <dbReference type="ARBA" id="ARBA00011953"/>
    </source>
</evidence>
<evidence type="ECO:0000256" key="7">
    <source>
        <dbReference type="ARBA" id="ARBA00022694"/>
    </source>
</evidence>
<dbReference type="Proteomes" id="UP000655588">
    <property type="component" value="Unassembled WGS sequence"/>
</dbReference>
<evidence type="ECO:0000256" key="1">
    <source>
        <dbReference type="ARBA" id="ARBA00003986"/>
    </source>
</evidence>
<dbReference type="CDD" id="cd01998">
    <property type="entry name" value="MnmA_TRMU-like"/>
    <property type="match status" value="1"/>
</dbReference>
<sequence>MFKKVIVGISGGVDSAVSALLLKNKGFNVTGVFMKNWDIKDETGICKVEEDYEDAQWVCKKLEIPLVEVNFVKEYWHNIFWYVCECTYLTEQYENGYTPNPDILCNKYIKFDYFFNFACTKLQADAIATGHYVKTSFGPYLEYFKPDTNVSLFEAIDKGKDQTFFLCQAPQQALRYSMFPLGDYLKKDVKQIAREAGLDKVVSKKESTGICFVGKRNFQNFISEYIPDKPGDFVNLDDGQVLGKHRGFHHWTVGQNIRVEGLPAPYYVYKKDVDTNNIIVVRGTHHPALYSNFIITKNPNWISSEPEFNSVSRILNCNFRFQHRDPLVPCTVHKNLTNQLLIHLSRPLRALTEGQFAVLYNGEECLGSAVISFRGPSYYSLKQEVEMHHQQSDEMRKQVASI</sequence>
<dbReference type="NCBIfam" id="TIGR00420">
    <property type="entry name" value="trmU"/>
    <property type="match status" value="1"/>
</dbReference>
<accession>A0A833RZ50</accession>
<dbReference type="InterPro" id="IPR046884">
    <property type="entry name" value="MnmA-like_central"/>
</dbReference>
<dbReference type="PANTHER" id="PTHR11933:SF5">
    <property type="entry name" value="MITOCHONDRIAL TRNA-SPECIFIC 2-THIOURIDYLASE 1"/>
    <property type="match status" value="1"/>
</dbReference>
<dbReference type="GO" id="GO:0005524">
    <property type="term" value="F:ATP binding"/>
    <property type="evidence" value="ECO:0007669"/>
    <property type="project" value="UniProtKB-KW"/>
</dbReference>
<keyword evidence="16" id="KW-1185">Reference proteome</keyword>
<evidence type="ECO:0000256" key="10">
    <source>
        <dbReference type="ARBA" id="ARBA00022884"/>
    </source>
</evidence>
<keyword evidence="8" id="KW-0547">Nucleotide-binding</keyword>
<dbReference type="NCBIfam" id="NF001138">
    <property type="entry name" value="PRK00143.1"/>
    <property type="match status" value="1"/>
</dbReference>
<evidence type="ECO:0000256" key="8">
    <source>
        <dbReference type="ARBA" id="ARBA00022741"/>
    </source>
</evidence>